<comment type="caution">
    <text evidence="2">The sequence shown here is derived from an EMBL/GenBank/DDBJ whole genome shotgun (WGS) entry which is preliminary data.</text>
</comment>
<dbReference type="RefSeq" id="WP_120812197.1">
    <property type="nucleotide sequence ID" value="NZ_RBID01000018.1"/>
</dbReference>
<evidence type="ECO:0008006" key="4">
    <source>
        <dbReference type="Google" id="ProtNLM"/>
    </source>
</evidence>
<evidence type="ECO:0000256" key="1">
    <source>
        <dbReference type="SAM" id="SignalP"/>
    </source>
</evidence>
<protein>
    <recommendedName>
        <fullName evidence="4">DUF3015 family protein</fullName>
    </recommendedName>
</protein>
<evidence type="ECO:0000313" key="3">
    <source>
        <dbReference type="Proteomes" id="UP000279384"/>
    </source>
</evidence>
<name>A0A495B1P3_VOGIN</name>
<evidence type="ECO:0000313" key="2">
    <source>
        <dbReference type="EMBL" id="RKQ54881.1"/>
    </source>
</evidence>
<dbReference type="Pfam" id="PF11220">
    <property type="entry name" value="DUF3015"/>
    <property type="match status" value="1"/>
</dbReference>
<keyword evidence="1" id="KW-0732">Signal</keyword>
<dbReference type="Proteomes" id="UP000279384">
    <property type="component" value="Unassembled WGS sequence"/>
</dbReference>
<dbReference type="EMBL" id="RBID01000018">
    <property type="protein sequence ID" value="RKQ54881.1"/>
    <property type="molecule type" value="Genomic_DNA"/>
</dbReference>
<organism evidence="2 3">
    <name type="scientific">Vogesella indigofera</name>
    <name type="common">Pseudomonas indigofera</name>
    <dbReference type="NCBI Taxonomy" id="45465"/>
    <lineage>
        <taxon>Bacteria</taxon>
        <taxon>Pseudomonadati</taxon>
        <taxon>Pseudomonadota</taxon>
        <taxon>Betaproteobacteria</taxon>
        <taxon>Neisseriales</taxon>
        <taxon>Chromobacteriaceae</taxon>
        <taxon>Vogesella</taxon>
    </lineage>
</organism>
<dbReference type="InterPro" id="IPR021383">
    <property type="entry name" value="DUF3015"/>
</dbReference>
<gene>
    <name evidence="2" type="ORF">C8E02_3143</name>
</gene>
<proteinExistence type="predicted"/>
<feature type="signal peptide" evidence="1">
    <location>
        <begin position="1"/>
        <end position="23"/>
    </location>
</feature>
<reference evidence="2 3" key="1">
    <citation type="submission" date="2018-10" db="EMBL/GenBank/DDBJ databases">
        <title>Genomic Encyclopedia of Type Strains, Phase IV (KMG-IV): sequencing the most valuable type-strain genomes for metagenomic binning, comparative biology and taxonomic classification.</title>
        <authorList>
            <person name="Goeker M."/>
        </authorList>
    </citation>
    <scope>NUCLEOTIDE SEQUENCE [LARGE SCALE GENOMIC DNA]</scope>
    <source>
        <strain evidence="2 3">DSM 3303</strain>
    </source>
</reference>
<dbReference type="AlphaFoldDB" id="A0A495B1P3"/>
<feature type="chain" id="PRO_5019803497" description="DUF3015 family protein" evidence="1">
    <location>
        <begin position="24"/>
        <end position="168"/>
    </location>
</feature>
<accession>A0A495B1P3</accession>
<sequence>MRKFVLNTAAIILASTFSVASFADSGSKEPGSGPNPFTDCGIGAALFPNTHWAAVSSNVIWDVGITAVTSATLSPQTCSGKKVKVALFIRDTHEQLAEELARGEGKHLTAALDMFQCGAGQRQQAITTARSGLGQAVAMPGYAEQSQLGHAGQLYNIIESAANHACAV</sequence>